<feature type="compositionally biased region" description="Basic and acidic residues" evidence="1">
    <location>
        <begin position="232"/>
        <end position="247"/>
    </location>
</feature>
<dbReference type="Proteomes" id="UP000035720">
    <property type="component" value="Unassembled WGS sequence"/>
</dbReference>
<comment type="caution">
    <text evidence="2">The sequence shown here is derived from an EMBL/GenBank/DDBJ whole genome shotgun (WGS) entry which is preliminary data.</text>
</comment>
<accession>A0A077MDD4</accession>
<evidence type="ECO:0000256" key="1">
    <source>
        <dbReference type="SAM" id="MobiDB-lite"/>
    </source>
</evidence>
<dbReference type="AlphaFoldDB" id="A0A077MDD4"/>
<feature type="compositionally biased region" description="Basic residues" evidence="1">
    <location>
        <begin position="250"/>
        <end position="263"/>
    </location>
</feature>
<dbReference type="OrthoDB" id="9811804at2"/>
<reference evidence="2 3" key="1">
    <citation type="journal article" date="2013" name="ISME J.">
        <title>A metabolic model for members of the genus Tetrasphaera involved in enhanced biological phosphorus removal.</title>
        <authorList>
            <person name="Kristiansen R."/>
            <person name="Nguyen H.T.T."/>
            <person name="Saunders A.M."/>
            <person name="Nielsen J.L."/>
            <person name="Wimmer R."/>
            <person name="Le V.Q."/>
            <person name="McIlroy S.J."/>
            <person name="Petrovski S."/>
            <person name="Seviour R.J."/>
            <person name="Calteau A."/>
            <person name="Nielsen K.L."/>
            <person name="Nielsen P.H."/>
        </authorList>
    </citation>
    <scope>NUCLEOTIDE SEQUENCE [LARGE SCALE GENOMIC DNA]</scope>
    <source>
        <strain evidence="2 3">Ben 74</strain>
    </source>
</reference>
<keyword evidence="3" id="KW-1185">Reference proteome</keyword>
<dbReference type="EMBL" id="CAJC01000194">
    <property type="protein sequence ID" value="CCI54649.1"/>
    <property type="molecule type" value="Genomic_DNA"/>
</dbReference>
<dbReference type="RefSeq" id="WP_048544097.1">
    <property type="nucleotide sequence ID" value="NZ_HF571038.1"/>
</dbReference>
<sequence>MSVVRVRPAQMPGIRDGFARAGRELSRLKSARRWDIDPELADFFDSMPRLADAEMFLASPDATTLAVEAAHDMQWFDPATRPSEAGVMVFARHLPLVTVERHPTASYRSAAPCILTWVPSPSRHEEVHVALFSRCDDVVLKDGRTCPPNAVMGEWELSMCALVDPEVVDLGELARSDAASAGILSLIAAIWSLMQTPSMTEVKDAPPPTARKARKAASKQSSSPVRLLTLRAPEDHPEHAEKTESTSKRTYTHRWPVRPHPRQQRCGPKLGQVKTTWIPGYIKGPRDAPLRERPVVYVWRG</sequence>
<dbReference type="STRING" id="1193518.BN13_80018"/>
<proteinExistence type="predicted"/>
<name>A0A077MDD4_9MICO</name>
<protein>
    <submittedName>
        <fullName evidence="2">Uncharacterized protein</fullName>
    </submittedName>
</protein>
<evidence type="ECO:0000313" key="3">
    <source>
        <dbReference type="Proteomes" id="UP000035720"/>
    </source>
</evidence>
<organism evidence="2 3">
    <name type="scientific">Nostocoides jenkinsii Ben 74</name>
    <dbReference type="NCBI Taxonomy" id="1193518"/>
    <lineage>
        <taxon>Bacteria</taxon>
        <taxon>Bacillati</taxon>
        <taxon>Actinomycetota</taxon>
        <taxon>Actinomycetes</taxon>
        <taxon>Micrococcales</taxon>
        <taxon>Intrasporangiaceae</taxon>
        <taxon>Nostocoides</taxon>
    </lineage>
</organism>
<gene>
    <name evidence="2" type="ORF">BN13_80018</name>
</gene>
<evidence type="ECO:0000313" key="2">
    <source>
        <dbReference type="EMBL" id="CCI54649.1"/>
    </source>
</evidence>
<feature type="region of interest" description="Disordered" evidence="1">
    <location>
        <begin position="200"/>
        <end position="269"/>
    </location>
</feature>